<dbReference type="EMBL" id="JBHSAX010000014">
    <property type="protein sequence ID" value="MFC3963634.1"/>
    <property type="molecule type" value="Genomic_DNA"/>
</dbReference>
<name>A0ABV8DVC1_9NOCA</name>
<accession>A0ABV8DVC1</accession>
<organism evidence="1 2">
    <name type="scientific">Nocardia jiangsuensis</name>
    <dbReference type="NCBI Taxonomy" id="1691563"/>
    <lineage>
        <taxon>Bacteria</taxon>
        <taxon>Bacillati</taxon>
        <taxon>Actinomycetota</taxon>
        <taxon>Actinomycetes</taxon>
        <taxon>Mycobacteriales</taxon>
        <taxon>Nocardiaceae</taxon>
        <taxon>Nocardia</taxon>
    </lineage>
</organism>
<reference evidence="2" key="1">
    <citation type="journal article" date="2019" name="Int. J. Syst. Evol. Microbiol.">
        <title>The Global Catalogue of Microorganisms (GCM) 10K type strain sequencing project: providing services to taxonomists for standard genome sequencing and annotation.</title>
        <authorList>
            <consortium name="The Broad Institute Genomics Platform"/>
            <consortium name="The Broad Institute Genome Sequencing Center for Infectious Disease"/>
            <person name="Wu L."/>
            <person name="Ma J."/>
        </authorList>
    </citation>
    <scope>NUCLEOTIDE SEQUENCE [LARGE SCALE GENOMIC DNA]</scope>
    <source>
        <strain evidence="2">CGMCC 4.7330</strain>
    </source>
</reference>
<protein>
    <submittedName>
        <fullName evidence="1">Uncharacterized protein</fullName>
    </submittedName>
</protein>
<proteinExistence type="predicted"/>
<evidence type="ECO:0000313" key="1">
    <source>
        <dbReference type="EMBL" id="MFC3963634.1"/>
    </source>
</evidence>
<comment type="caution">
    <text evidence="1">The sequence shown here is derived from an EMBL/GenBank/DDBJ whole genome shotgun (WGS) entry which is preliminary data.</text>
</comment>
<gene>
    <name evidence="1" type="ORF">ACFO0B_16705</name>
</gene>
<dbReference type="RefSeq" id="WP_378613383.1">
    <property type="nucleotide sequence ID" value="NZ_JBHSAX010000014.1"/>
</dbReference>
<sequence>MATVDVRRVDGLTVLAPVGAPTVLDPAPGVGVLVLEVSGGHLTWDLFGDSVVPAAVLDDPVAAQDWLWALCGEAVAVAVADGADGPLDAEPADPGQAEAARRLAYAHWAARWWPASTLDGIAALDPGLLDAEIAELTAACDALVDGADAVAAAVVEVTARAEDYALAAGDGVRAGMVLRRGSTGWAWHRCPPGVVDASEQALTWESVRQGGSGVLRVDVVAAPRTVPVLVPAHLRPWVRVGELRAPLDAAADRWVATLATPEVAEPELFVPGVGSAQPDSAADRVRVREFARARLSGAGSLLRAESAAAADDSDF</sequence>
<keyword evidence="2" id="KW-1185">Reference proteome</keyword>
<dbReference type="Proteomes" id="UP001595696">
    <property type="component" value="Unassembled WGS sequence"/>
</dbReference>
<evidence type="ECO:0000313" key="2">
    <source>
        <dbReference type="Proteomes" id="UP001595696"/>
    </source>
</evidence>